<keyword evidence="1" id="KW-1133">Transmembrane helix</keyword>
<evidence type="ECO:0000256" key="1">
    <source>
        <dbReference type="SAM" id="Phobius"/>
    </source>
</evidence>
<keyword evidence="1" id="KW-0812">Transmembrane</keyword>
<organism evidence="2">
    <name type="scientific">viral metagenome</name>
    <dbReference type="NCBI Taxonomy" id="1070528"/>
    <lineage>
        <taxon>unclassified sequences</taxon>
        <taxon>metagenomes</taxon>
        <taxon>organismal metagenomes</taxon>
    </lineage>
</organism>
<reference evidence="2" key="1">
    <citation type="journal article" date="2020" name="Nature">
        <title>Giant virus diversity and host interactions through global metagenomics.</title>
        <authorList>
            <person name="Schulz F."/>
            <person name="Roux S."/>
            <person name="Paez-Espino D."/>
            <person name="Jungbluth S."/>
            <person name="Walsh D.A."/>
            <person name="Denef V.J."/>
            <person name="McMahon K.D."/>
            <person name="Konstantinidis K.T."/>
            <person name="Eloe-Fadrosh E.A."/>
            <person name="Kyrpides N.C."/>
            <person name="Woyke T."/>
        </authorList>
    </citation>
    <scope>NUCLEOTIDE SEQUENCE</scope>
    <source>
        <strain evidence="2">GVMAG-M-3300023174-3</strain>
    </source>
</reference>
<evidence type="ECO:0000313" key="2">
    <source>
        <dbReference type="EMBL" id="QHT18016.1"/>
    </source>
</evidence>
<keyword evidence="1" id="KW-0472">Membrane</keyword>
<name>A0A6C0DMA0_9ZZZZ</name>
<protein>
    <submittedName>
        <fullName evidence="2">Uncharacterized protein</fullName>
    </submittedName>
</protein>
<feature type="transmembrane region" description="Helical" evidence="1">
    <location>
        <begin position="12"/>
        <end position="28"/>
    </location>
</feature>
<sequence>MDIISDKTMAEFVYMLFFFTCRYFIKYLKCNRNSVVFIKNKYKK</sequence>
<accession>A0A6C0DMA0</accession>
<dbReference type="AlphaFoldDB" id="A0A6C0DMA0"/>
<proteinExistence type="predicted"/>
<dbReference type="EMBL" id="MN739647">
    <property type="protein sequence ID" value="QHT18016.1"/>
    <property type="molecule type" value="Genomic_DNA"/>
</dbReference>